<dbReference type="SMART" id="SM00271">
    <property type="entry name" value="DnaJ"/>
    <property type="match status" value="1"/>
</dbReference>
<dbReference type="InterPro" id="IPR018253">
    <property type="entry name" value="DnaJ_domain_CS"/>
</dbReference>
<sequence length="568" mass="61708">MSSDATGRMVCHYELLGLQLDASEAAIKKAYRALAREWHPDKNLHRAEEAHAFFQRIQAAYETLSDPDERAWYDEHRISILHGGAGSSGGGNGDGDAVLVNVWPFFSSSSYSSFDDADDDSFYAVMGGLFEALNREEVDLAAPDIKPRTRPTFGGSQAAPETVRAFYSAWNAFTTAKSFAWVDIYDLRTAPNRQIKRAARKKNDKARNKARIEHNELIRSLVKSVARRDPRMIALEKERARRAAQEAKTKAERKASALARAKANAETRRAQAKAAREVWEAQMMEEMDSDEFAALYDDNYSIYDRVDTSASASVAPSAAAAATGANSASGDDATIVYECELCSKSFGTIGQLRNHNNSKKHKKKAAAEAQLRAAAAGAALEQVIGNGADDQVLSAPATPVESPAATPQPAAQPTQPAQPPAPSIAPADIVDADGRPWCPLCKTKFKSPGQLSNHLNSKKHKRKAAQVREAMLAADAADGAGADTGFVYMDTARNETHVPHTSSSAALERATVTEDQPDRAVTEKRRPRRRKKGKGAAAQWQCSVCLTQFPTRNAMFKHINAEGHAAAR</sequence>
<dbReference type="AlphaFoldDB" id="A0A0L0DCC1"/>
<dbReference type="GO" id="GO:0005737">
    <property type="term" value="C:cytoplasm"/>
    <property type="evidence" value="ECO:0007669"/>
    <property type="project" value="TreeGrafter"/>
</dbReference>
<dbReference type="EMBL" id="GL349458">
    <property type="protein sequence ID" value="KNC49885.1"/>
    <property type="molecule type" value="Genomic_DNA"/>
</dbReference>
<evidence type="ECO:0000256" key="1">
    <source>
        <dbReference type="ARBA" id="ARBA00022723"/>
    </source>
</evidence>
<dbReference type="GO" id="GO:0003676">
    <property type="term" value="F:nucleic acid binding"/>
    <property type="evidence" value="ECO:0007669"/>
    <property type="project" value="InterPro"/>
</dbReference>
<evidence type="ECO:0000259" key="7">
    <source>
        <dbReference type="PROSITE" id="PS50076"/>
    </source>
</evidence>
<dbReference type="Pfam" id="PF00226">
    <property type="entry name" value="DnaJ"/>
    <property type="match status" value="1"/>
</dbReference>
<dbReference type="CDD" id="cd06257">
    <property type="entry name" value="DnaJ"/>
    <property type="match status" value="1"/>
</dbReference>
<dbReference type="Pfam" id="PF12171">
    <property type="entry name" value="zf-C2H2_jaz"/>
    <property type="match status" value="1"/>
</dbReference>
<gene>
    <name evidence="9" type="ORF">AMSG_06182</name>
</gene>
<dbReference type="Gene3D" id="3.30.160.60">
    <property type="entry name" value="Classic Zinc Finger"/>
    <property type="match status" value="2"/>
</dbReference>
<dbReference type="RefSeq" id="XP_013757367.1">
    <property type="nucleotide sequence ID" value="XM_013901913.1"/>
</dbReference>
<feature type="region of interest" description="Disordered" evidence="6">
    <location>
        <begin position="392"/>
        <end position="429"/>
    </location>
</feature>
<dbReference type="GeneID" id="25565408"/>
<evidence type="ECO:0000256" key="3">
    <source>
        <dbReference type="ARBA" id="ARBA00022833"/>
    </source>
</evidence>
<feature type="domain" description="J" evidence="7">
    <location>
        <begin position="11"/>
        <end position="77"/>
    </location>
</feature>
<dbReference type="SMART" id="SM00451">
    <property type="entry name" value="ZnF_U1"/>
    <property type="match status" value="2"/>
</dbReference>
<dbReference type="InterPro" id="IPR022755">
    <property type="entry name" value="Znf_C2H2_jaz"/>
</dbReference>
<keyword evidence="5" id="KW-0175">Coiled coil</keyword>
<feature type="domain" description="C2H2-type" evidence="8">
    <location>
        <begin position="337"/>
        <end position="366"/>
    </location>
</feature>
<evidence type="ECO:0000256" key="5">
    <source>
        <dbReference type="SAM" id="Coils"/>
    </source>
</evidence>
<dbReference type="SUPFAM" id="SSF57667">
    <property type="entry name" value="beta-beta-alpha zinc fingers"/>
    <property type="match status" value="2"/>
</dbReference>
<keyword evidence="2 4" id="KW-0863">Zinc-finger</keyword>
<dbReference type="GO" id="GO:0008270">
    <property type="term" value="F:zinc ion binding"/>
    <property type="evidence" value="ECO:0007669"/>
    <property type="project" value="UniProtKB-KW"/>
</dbReference>
<accession>A0A0L0DCC1</accession>
<dbReference type="PANTHER" id="PTHR44029:SF1">
    <property type="entry name" value="DNAJ HOMOLOG SUBFAMILY C MEMBER 21"/>
    <property type="match status" value="1"/>
</dbReference>
<dbReference type="PRINTS" id="PR00625">
    <property type="entry name" value="JDOMAIN"/>
</dbReference>
<dbReference type="InterPro" id="IPR036869">
    <property type="entry name" value="J_dom_sf"/>
</dbReference>
<name>A0A0L0DCC1_THETB</name>
<dbReference type="Proteomes" id="UP000054408">
    <property type="component" value="Unassembled WGS sequence"/>
</dbReference>
<feature type="region of interest" description="Disordered" evidence="6">
    <location>
        <begin position="498"/>
        <end position="536"/>
    </location>
</feature>
<dbReference type="Pfam" id="PF12874">
    <property type="entry name" value="zf-met"/>
    <property type="match status" value="1"/>
</dbReference>
<organism evidence="9 10">
    <name type="scientific">Thecamonas trahens ATCC 50062</name>
    <dbReference type="NCBI Taxonomy" id="461836"/>
    <lineage>
        <taxon>Eukaryota</taxon>
        <taxon>Apusozoa</taxon>
        <taxon>Apusomonadida</taxon>
        <taxon>Apusomonadidae</taxon>
        <taxon>Thecamonas</taxon>
    </lineage>
</organism>
<dbReference type="PROSITE" id="PS00028">
    <property type="entry name" value="ZINC_FINGER_C2H2_1"/>
    <property type="match status" value="3"/>
</dbReference>
<evidence type="ECO:0000313" key="9">
    <source>
        <dbReference type="EMBL" id="KNC49885.1"/>
    </source>
</evidence>
<dbReference type="InterPro" id="IPR013087">
    <property type="entry name" value="Znf_C2H2_type"/>
</dbReference>
<feature type="compositionally biased region" description="Low complexity" evidence="6">
    <location>
        <begin position="402"/>
        <end position="415"/>
    </location>
</feature>
<dbReference type="InterPro" id="IPR054076">
    <property type="entry name" value="ZUO1-like_ZHD"/>
</dbReference>
<protein>
    <submittedName>
        <fullName evidence="9">Uncharacterized protein</fullName>
    </submittedName>
</protein>
<keyword evidence="3" id="KW-0862">Zinc</keyword>
<evidence type="ECO:0000256" key="6">
    <source>
        <dbReference type="SAM" id="MobiDB-lite"/>
    </source>
</evidence>
<dbReference type="PROSITE" id="PS00636">
    <property type="entry name" value="DNAJ_1"/>
    <property type="match status" value="1"/>
</dbReference>
<feature type="coiled-coil region" evidence="5">
    <location>
        <begin position="195"/>
        <end position="282"/>
    </location>
</feature>
<dbReference type="InterPro" id="IPR001623">
    <property type="entry name" value="DnaJ_domain"/>
</dbReference>
<dbReference type="SMART" id="SM00355">
    <property type="entry name" value="ZnF_C2H2"/>
    <property type="match status" value="3"/>
</dbReference>
<keyword evidence="10" id="KW-1185">Reference proteome</keyword>
<keyword evidence="1" id="KW-0479">Metal-binding</keyword>
<evidence type="ECO:0000256" key="4">
    <source>
        <dbReference type="PROSITE-ProRule" id="PRU00042"/>
    </source>
</evidence>
<dbReference type="eggNOG" id="KOG0717">
    <property type="taxonomic scope" value="Eukaryota"/>
</dbReference>
<dbReference type="SUPFAM" id="SSF46565">
    <property type="entry name" value="Chaperone J-domain"/>
    <property type="match status" value="1"/>
</dbReference>
<evidence type="ECO:0000313" key="10">
    <source>
        <dbReference type="Proteomes" id="UP000054408"/>
    </source>
</evidence>
<reference evidence="9 10" key="1">
    <citation type="submission" date="2010-05" db="EMBL/GenBank/DDBJ databases">
        <title>The Genome Sequence of Thecamonas trahens ATCC 50062.</title>
        <authorList>
            <consortium name="The Broad Institute Genome Sequencing Platform"/>
            <person name="Russ C."/>
            <person name="Cuomo C."/>
            <person name="Shea T."/>
            <person name="Young S.K."/>
            <person name="Zeng Q."/>
            <person name="Koehrsen M."/>
            <person name="Haas B."/>
            <person name="Borodovsky M."/>
            <person name="Guigo R."/>
            <person name="Alvarado L."/>
            <person name="Berlin A."/>
            <person name="Bochicchio J."/>
            <person name="Borenstein D."/>
            <person name="Chapman S."/>
            <person name="Chen Z."/>
            <person name="Freedman E."/>
            <person name="Gellesch M."/>
            <person name="Goldberg J."/>
            <person name="Griggs A."/>
            <person name="Gujja S."/>
            <person name="Heilman E."/>
            <person name="Heiman D."/>
            <person name="Hepburn T."/>
            <person name="Howarth C."/>
            <person name="Jen D."/>
            <person name="Larson L."/>
            <person name="Mehta T."/>
            <person name="Park D."/>
            <person name="Pearson M."/>
            <person name="Roberts A."/>
            <person name="Saif S."/>
            <person name="Shenoy N."/>
            <person name="Sisk P."/>
            <person name="Stolte C."/>
            <person name="Sykes S."/>
            <person name="Thomson T."/>
            <person name="Walk T."/>
            <person name="White J."/>
            <person name="Yandava C."/>
            <person name="Burger G."/>
            <person name="Gray M.W."/>
            <person name="Holland P.W.H."/>
            <person name="King N."/>
            <person name="Lang F.B.F."/>
            <person name="Roger A.J."/>
            <person name="Ruiz-Trillo I."/>
            <person name="Lander E."/>
            <person name="Nusbaum C."/>
        </authorList>
    </citation>
    <scope>NUCLEOTIDE SEQUENCE [LARGE SCALE GENOMIC DNA]</scope>
    <source>
        <strain evidence="9 10">ATCC 50062</strain>
    </source>
</reference>
<evidence type="ECO:0000256" key="2">
    <source>
        <dbReference type="ARBA" id="ARBA00022771"/>
    </source>
</evidence>
<dbReference type="PANTHER" id="PTHR44029">
    <property type="entry name" value="DNAJ HOMOLOG SUBFAMILY C MEMBER 21"/>
    <property type="match status" value="1"/>
</dbReference>
<feature type="compositionally biased region" description="Basic residues" evidence="6">
    <location>
        <begin position="525"/>
        <end position="534"/>
    </location>
</feature>
<dbReference type="PROSITE" id="PS50076">
    <property type="entry name" value="DNAJ_2"/>
    <property type="match status" value="1"/>
</dbReference>
<evidence type="ECO:0000259" key="8">
    <source>
        <dbReference type="PROSITE" id="PS50157"/>
    </source>
</evidence>
<dbReference type="Gene3D" id="1.10.287.110">
    <property type="entry name" value="DnaJ domain"/>
    <property type="match status" value="1"/>
</dbReference>
<dbReference type="PROSITE" id="PS50157">
    <property type="entry name" value="ZINC_FINGER_C2H2_2"/>
    <property type="match status" value="1"/>
</dbReference>
<dbReference type="OrthoDB" id="552049at2759"/>
<dbReference type="STRING" id="461836.A0A0L0DCC1"/>
<dbReference type="InterPro" id="IPR036236">
    <property type="entry name" value="Znf_C2H2_sf"/>
</dbReference>
<dbReference type="InterPro" id="IPR051964">
    <property type="entry name" value="Chaperone_stress_response"/>
</dbReference>
<dbReference type="InterPro" id="IPR003604">
    <property type="entry name" value="Matrin/U1-like-C_Znf_C2H2"/>
</dbReference>
<proteinExistence type="predicted"/>
<dbReference type="Pfam" id="PF21884">
    <property type="entry name" value="ZUO1-like_ZHD"/>
    <property type="match status" value="1"/>
</dbReference>